<dbReference type="InterPro" id="IPR011335">
    <property type="entry name" value="Restrct_endonuc-II-like"/>
</dbReference>
<dbReference type="PANTHER" id="PTHR34107:SF1">
    <property type="entry name" value="SLL0198 PROTEIN"/>
    <property type="match status" value="1"/>
</dbReference>
<evidence type="ECO:0000259" key="1">
    <source>
        <dbReference type="Pfam" id="PF05685"/>
    </source>
</evidence>
<evidence type="ECO:0000313" key="3">
    <source>
        <dbReference type="Proteomes" id="UP000214646"/>
    </source>
</evidence>
<dbReference type="Gene3D" id="3.90.1570.10">
    <property type="entry name" value="tt1808, chain A"/>
    <property type="match status" value="1"/>
</dbReference>
<sequence length="142" mass="15651">MHAHIIAVLLTDAEERGLGEGFGRVGIVLRRNPDRVVCTDAAFILAQSLPRRETEEGFLGTIPELVVEILDKYESPSTVADKVTEYLVAGVIVVWVIDSKNQAVVAYRADQPAQVFRLDDDLTCPDLLPNFSIPLASLFDDQ</sequence>
<gene>
    <name evidence="2" type="ORF">FRUB_00762</name>
</gene>
<keyword evidence="3" id="KW-1185">Reference proteome</keyword>
<dbReference type="InterPro" id="IPR012296">
    <property type="entry name" value="Nuclease_put_TT1808"/>
</dbReference>
<dbReference type="InterPro" id="IPR008538">
    <property type="entry name" value="Uma2"/>
</dbReference>
<dbReference type="AlphaFoldDB" id="A0A225E1I0"/>
<dbReference type="Proteomes" id="UP000214646">
    <property type="component" value="Unassembled WGS sequence"/>
</dbReference>
<proteinExistence type="predicted"/>
<name>A0A225E1I0_9BACT</name>
<organism evidence="2 3">
    <name type="scientific">Fimbriiglobus ruber</name>
    <dbReference type="NCBI Taxonomy" id="1908690"/>
    <lineage>
        <taxon>Bacteria</taxon>
        <taxon>Pseudomonadati</taxon>
        <taxon>Planctomycetota</taxon>
        <taxon>Planctomycetia</taxon>
        <taxon>Gemmatales</taxon>
        <taxon>Gemmataceae</taxon>
        <taxon>Fimbriiglobus</taxon>
    </lineage>
</organism>
<reference evidence="3" key="1">
    <citation type="submission" date="2017-06" db="EMBL/GenBank/DDBJ databases">
        <title>Genome analysis of Fimbriiglobus ruber SP5, the first member of the order Planctomycetales with confirmed chitinolytic capability.</title>
        <authorList>
            <person name="Ravin N.V."/>
            <person name="Rakitin A.L."/>
            <person name="Ivanova A.A."/>
            <person name="Beletsky A.V."/>
            <person name="Kulichevskaya I.S."/>
            <person name="Mardanov A.V."/>
            <person name="Dedysh S.N."/>
        </authorList>
    </citation>
    <scope>NUCLEOTIDE SEQUENCE [LARGE SCALE GENOMIC DNA]</scope>
    <source>
        <strain evidence="3">SP5</strain>
    </source>
</reference>
<evidence type="ECO:0000313" key="2">
    <source>
        <dbReference type="EMBL" id="OWK47063.1"/>
    </source>
</evidence>
<dbReference type="EMBL" id="NIDE01000001">
    <property type="protein sequence ID" value="OWK47063.1"/>
    <property type="molecule type" value="Genomic_DNA"/>
</dbReference>
<dbReference type="SUPFAM" id="SSF52980">
    <property type="entry name" value="Restriction endonuclease-like"/>
    <property type="match status" value="1"/>
</dbReference>
<dbReference type="Pfam" id="PF05685">
    <property type="entry name" value="Uma2"/>
    <property type="match status" value="1"/>
</dbReference>
<accession>A0A225E1I0</accession>
<comment type="caution">
    <text evidence="2">The sequence shown here is derived from an EMBL/GenBank/DDBJ whole genome shotgun (WGS) entry which is preliminary data.</text>
</comment>
<dbReference type="CDD" id="cd06260">
    <property type="entry name" value="DUF820-like"/>
    <property type="match status" value="1"/>
</dbReference>
<feature type="domain" description="Putative restriction endonuclease" evidence="1">
    <location>
        <begin position="4"/>
        <end position="135"/>
    </location>
</feature>
<dbReference type="PANTHER" id="PTHR34107">
    <property type="entry name" value="SLL0198 PROTEIN-RELATED"/>
    <property type="match status" value="1"/>
</dbReference>
<protein>
    <recommendedName>
        <fullName evidence="1">Putative restriction endonuclease domain-containing protein</fullName>
    </recommendedName>
</protein>